<comment type="similarity">
    <text evidence="1">Belongs to the short-chain dehydrogenases/reductases (SDR) family.</text>
</comment>
<dbReference type="CDD" id="cd05233">
    <property type="entry name" value="SDR_c"/>
    <property type="match status" value="1"/>
</dbReference>
<evidence type="ECO:0000313" key="4">
    <source>
        <dbReference type="Proteomes" id="UP000029736"/>
    </source>
</evidence>
<dbReference type="Proteomes" id="UP000029736">
    <property type="component" value="Unassembled WGS sequence"/>
</dbReference>
<dbReference type="PROSITE" id="PS00061">
    <property type="entry name" value="ADH_SHORT"/>
    <property type="match status" value="1"/>
</dbReference>
<dbReference type="PANTHER" id="PTHR43477">
    <property type="entry name" value="DIHYDROANTICAPSIN 7-DEHYDROGENASE"/>
    <property type="match status" value="1"/>
</dbReference>
<accession>A0A098SBG0</accession>
<keyword evidence="4" id="KW-1185">Reference proteome</keyword>
<sequence length="259" mass="27785">MEIRLDGKTALITGAGSGIGESIAKIFAEAGAHVFILERDAAKGEAVAQTIRETGGKADCEVADVSQQQEMVDLVNRIVDKTGRMDILVNNAGIAHVGTLDATSEAEFDRIYAVNVKGVYNGMYAVIKHMQRQKSGAILNMASIASMIGLPDRFAYSMSKGAVLTMTYTVARDYLADNIRCNCIAPARIHTPFVDGFLADNYPGKEAEMFDKLSKTQPIGRMGTPEEVAKLALYLCSDAAGFITGTNYPIDGGFVNLNT</sequence>
<proteinExistence type="inferred from homology"/>
<dbReference type="InterPro" id="IPR051122">
    <property type="entry name" value="SDR_DHRS6-like"/>
</dbReference>
<dbReference type="PRINTS" id="PR00081">
    <property type="entry name" value="GDHRDH"/>
</dbReference>
<dbReference type="SUPFAM" id="SSF51735">
    <property type="entry name" value="NAD(P)-binding Rossmann-fold domains"/>
    <property type="match status" value="1"/>
</dbReference>
<name>A0A098SBG0_9BACT</name>
<dbReference type="RefSeq" id="WP_044219009.1">
    <property type="nucleotide sequence ID" value="NZ_JBKAGJ010000017.1"/>
</dbReference>
<dbReference type="FunFam" id="3.40.50.720:FF:000084">
    <property type="entry name" value="Short-chain dehydrogenase reductase"/>
    <property type="match status" value="1"/>
</dbReference>
<dbReference type="InterPro" id="IPR020904">
    <property type="entry name" value="Sc_DH/Rdtase_CS"/>
</dbReference>
<dbReference type="Pfam" id="PF13561">
    <property type="entry name" value="adh_short_C2"/>
    <property type="match status" value="1"/>
</dbReference>
<dbReference type="Gene3D" id="3.40.50.720">
    <property type="entry name" value="NAD(P)-binding Rossmann-like Domain"/>
    <property type="match status" value="1"/>
</dbReference>
<dbReference type="STRING" id="1524460.IX84_09315"/>
<comment type="caution">
    <text evidence="3">The sequence shown here is derived from an EMBL/GenBank/DDBJ whole genome shotgun (WGS) entry which is preliminary data.</text>
</comment>
<keyword evidence="2" id="KW-0560">Oxidoreductase</keyword>
<evidence type="ECO:0000313" key="3">
    <source>
        <dbReference type="EMBL" id="KGE88382.1"/>
    </source>
</evidence>
<organism evidence="3 4">
    <name type="scientific">Phaeodactylibacter xiamenensis</name>
    <dbReference type="NCBI Taxonomy" id="1524460"/>
    <lineage>
        <taxon>Bacteria</taxon>
        <taxon>Pseudomonadati</taxon>
        <taxon>Bacteroidota</taxon>
        <taxon>Saprospiria</taxon>
        <taxon>Saprospirales</taxon>
        <taxon>Haliscomenobacteraceae</taxon>
        <taxon>Phaeodactylibacter</taxon>
    </lineage>
</organism>
<gene>
    <name evidence="3" type="ORF">IX84_09315</name>
</gene>
<dbReference type="NCBIfam" id="NF005559">
    <property type="entry name" value="PRK07231.1"/>
    <property type="match status" value="1"/>
</dbReference>
<dbReference type="InterPro" id="IPR002347">
    <property type="entry name" value="SDR_fam"/>
</dbReference>
<protein>
    <submittedName>
        <fullName evidence="3">Short-chain dehydrogenase</fullName>
    </submittedName>
</protein>
<evidence type="ECO:0000256" key="2">
    <source>
        <dbReference type="ARBA" id="ARBA00023002"/>
    </source>
</evidence>
<dbReference type="AlphaFoldDB" id="A0A098SBG0"/>
<dbReference type="GO" id="GO:0016491">
    <property type="term" value="F:oxidoreductase activity"/>
    <property type="evidence" value="ECO:0007669"/>
    <property type="project" value="UniProtKB-KW"/>
</dbReference>
<evidence type="ECO:0000256" key="1">
    <source>
        <dbReference type="ARBA" id="ARBA00006484"/>
    </source>
</evidence>
<dbReference type="InterPro" id="IPR036291">
    <property type="entry name" value="NAD(P)-bd_dom_sf"/>
</dbReference>
<dbReference type="EMBL" id="JPOS01000019">
    <property type="protein sequence ID" value="KGE88382.1"/>
    <property type="molecule type" value="Genomic_DNA"/>
</dbReference>
<dbReference type="PRINTS" id="PR00080">
    <property type="entry name" value="SDRFAMILY"/>
</dbReference>
<dbReference type="PANTHER" id="PTHR43477:SF1">
    <property type="entry name" value="DIHYDROANTICAPSIN 7-DEHYDROGENASE"/>
    <property type="match status" value="1"/>
</dbReference>
<reference evidence="3 4" key="1">
    <citation type="journal article" date="2014" name="Int. J. Syst. Evol. Microbiol.">
        <title>Phaeodactylibacter xiamenensis gen. nov., sp. nov., a member of the family Saprospiraceae isolated from the marine alga Phaeodactylum tricornutum.</title>
        <authorList>
            <person name="Chen Z.Jr."/>
            <person name="Lei X."/>
            <person name="Lai Q."/>
            <person name="Li Y."/>
            <person name="Zhang B."/>
            <person name="Zhang J."/>
            <person name="Zhang H."/>
            <person name="Yang L."/>
            <person name="Zheng W."/>
            <person name="Tian Y."/>
            <person name="Yu Z."/>
            <person name="Xu H.Jr."/>
            <person name="Zheng T."/>
        </authorList>
    </citation>
    <scope>NUCLEOTIDE SEQUENCE [LARGE SCALE GENOMIC DNA]</scope>
    <source>
        <strain evidence="3 4">KD52</strain>
    </source>
</reference>
<dbReference type="OrthoDB" id="597477at2"/>